<dbReference type="Gene3D" id="3.90.1720.10">
    <property type="entry name" value="endopeptidase domain like (from Nostoc punctiforme)"/>
    <property type="match status" value="1"/>
</dbReference>
<dbReference type="PROSITE" id="PS51934">
    <property type="entry name" value="LRAT"/>
    <property type="match status" value="1"/>
</dbReference>
<dbReference type="InterPro" id="IPR007053">
    <property type="entry name" value="LRAT_dom"/>
</dbReference>
<name>A0A0N5BI19_STREA</name>
<dbReference type="Proteomes" id="UP000046392">
    <property type="component" value="Unplaced"/>
</dbReference>
<keyword evidence="2" id="KW-1185">Reference proteome</keyword>
<feature type="domain" description="LRAT" evidence="1">
    <location>
        <begin position="1"/>
        <end position="49"/>
    </location>
</feature>
<protein>
    <submittedName>
        <fullName evidence="3">LRAT domain-containing protein</fullName>
    </submittedName>
</protein>
<dbReference type="WBParaSite" id="SPAL_0000560400.1">
    <property type="protein sequence ID" value="SPAL_0000560400.1"/>
    <property type="gene ID" value="SPAL_0000560400"/>
</dbReference>
<evidence type="ECO:0000313" key="2">
    <source>
        <dbReference type="Proteomes" id="UP000046392"/>
    </source>
</evidence>
<dbReference type="Pfam" id="PF04970">
    <property type="entry name" value="LRAT"/>
    <property type="match status" value="1"/>
</dbReference>
<proteinExistence type="predicted"/>
<dbReference type="STRING" id="174720.A0A0N5BI19"/>
<organism evidence="2 3">
    <name type="scientific">Strongyloides papillosus</name>
    <name type="common">Intestinal threadworm</name>
    <dbReference type="NCBI Taxonomy" id="174720"/>
    <lineage>
        <taxon>Eukaryota</taxon>
        <taxon>Metazoa</taxon>
        <taxon>Ecdysozoa</taxon>
        <taxon>Nematoda</taxon>
        <taxon>Chromadorea</taxon>
        <taxon>Rhabditida</taxon>
        <taxon>Tylenchina</taxon>
        <taxon>Panagrolaimomorpha</taxon>
        <taxon>Strongyloidoidea</taxon>
        <taxon>Strongyloididae</taxon>
        <taxon>Strongyloides</taxon>
    </lineage>
</organism>
<evidence type="ECO:0000259" key="1">
    <source>
        <dbReference type="PROSITE" id="PS51934"/>
    </source>
</evidence>
<accession>A0A0N5BI19</accession>
<evidence type="ECO:0000313" key="3">
    <source>
        <dbReference type="WBParaSite" id="SPAL_0000560400.1"/>
    </source>
</evidence>
<dbReference type="AlphaFoldDB" id="A0A0N5BI19"/>
<reference evidence="3" key="1">
    <citation type="submission" date="2017-02" db="UniProtKB">
        <authorList>
            <consortium name="WormBaseParasite"/>
        </authorList>
    </citation>
    <scope>IDENTIFICATION</scope>
</reference>
<sequence length="111" mass="12802">MDKECMVIPPEFIHLRVLSKIGKRGYNVLFQNCEHFVKWAGYNLPTSGQANIAKAIMIVGGFCLFKNRLLIASVTTILGYLGLQGYDSLRKLFSVYYKNMNRFKNEKLLYQ</sequence>